<dbReference type="GO" id="GO:0016020">
    <property type="term" value="C:membrane"/>
    <property type="evidence" value="ECO:0007669"/>
    <property type="project" value="UniProtKB-SubCell"/>
</dbReference>
<dbReference type="GO" id="GO:0006508">
    <property type="term" value="P:proteolysis"/>
    <property type="evidence" value="ECO:0007669"/>
    <property type="project" value="UniProtKB-KW"/>
</dbReference>
<feature type="transmembrane region" description="Helical" evidence="7">
    <location>
        <begin position="12"/>
        <end position="33"/>
    </location>
</feature>
<feature type="transmembrane region" description="Helical" evidence="7">
    <location>
        <begin position="200"/>
        <end position="222"/>
    </location>
</feature>
<dbReference type="InterPro" id="IPR050925">
    <property type="entry name" value="Rhomboid_protease_S54"/>
</dbReference>
<dbReference type="Pfam" id="PF01694">
    <property type="entry name" value="Rhomboid"/>
    <property type="match status" value="1"/>
</dbReference>
<feature type="transmembrane region" description="Helical" evidence="7">
    <location>
        <begin position="172"/>
        <end position="194"/>
    </location>
</feature>
<evidence type="ECO:0000256" key="2">
    <source>
        <dbReference type="ARBA" id="ARBA00009045"/>
    </source>
</evidence>
<evidence type="ECO:0000313" key="9">
    <source>
        <dbReference type="EMBL" id="SDK13377.1"/>
    </source>
</evidence>
<sequence>MHSDHNASPVNPIPPVVLALAAVIALVEIAFQLGARGLVGGPDAVGWRLAAIERFAFVPTMLDWMLEHGRFPLDFLVRLVAYAFVHASFTHMLFVVVFLLALGKMVAEVFNPWAFLALFFGSAIAGALAYGLLVDTRTPLIGGFPAVYGLIGAFTFLLWVRLTVLGEARWQAFTLIAMLLGIQLIFGLLFGGGMDWVADVAGFAAGFCLSFVLSPGGWARLIDRLRQR</sequence>
<name>A0A1G8ZEC2_9RHOB</name>
<keyword evidence="10" id="KW-1185">Reference proteome</keyword>
<feature type="transmembrane region" description="Helical" evidence="7">
    <location>
        <begin position="140"/>
        <end position="160"/>
    </location>
</feature>
<accession>A0A1G8ZEC2</accession>
<keyword evidence="9" id="KW-0645">Protease</keyword>
<gene>
    <name evidence="9" type="ORF">SAMN05216257_101697</name>
</gene>
<dbReference type="AlphaFoldDB" id="A0A1G8ZEC2"/>
<dbReference type="RefSeq" id="WP_092498127.1">
    <property type="nucleotide sequence ID" value="NZ_FNFV01000001.1"/>
</dbReference>
<organism evidence="9 10">
    <name type="scientific">Meinhardsimonia xiamenensis</name>
    <dbReference type="NCBI Taxonomy" id="990712"/>
    <lineage>
        <taxon>Bacteria</taxon>
        <taxon>Pseudomonadati</taxon>
        <taxon>Pseudomonadota</taxon>
        <taxon>Alphaproteobacteria</taxon>
        <taxon>Rhodobacterales</taxon>
        <taxon>Paracoccaceae</taxon>
        <taxon>Meinhardsimonia</taxon>
    </lineage>
</organism>
<comment type="similarity">
    <text evidence="2">Belongs to the peptidase S54 family.</text>
</comment>
<evidence type="ECO:0000256" key="7">
    <source>
        <dbReference type="SAM" id="Phobius"/>
    </source>
</evidence>
<dbReference type="STRING" id="990712.SAMN05216257_101697"/>
<evidence type="ECO:0000256" key="3">
    <source>
        <dbReference type="ARBA" id="ARBA00022692"/>
    </source>
</evidence>
<comment type="subcellular location">
    <subcellularLocation>
        <location evidence="1">Membrane</location>
        <topology evidence="1">Multi-pass membrane protein</topology>
    </subcellularLocation>
</comment>
<evidence type="ECO:0000256" key="5">
    <source>
        <dbReference type="ARBA" id="ARBA00022989"/>
    </source>
</evidence>
<dbReference type="PANTHER" id="PTHR43731">
    <property type="entry name" value="RHOMBOID PROTEASE"/>
    <property type="match status" value="1"/>
</dbReference>
<feature type="transmembrane region" description="Helical" evidence="7">
    <location>
        <begin position="114"/>
        <end position="134"/>
    </location>
</feature>
<dbReference type="Proteomes" id="UP000199328">
    <property type="component" value="Unassembled WGS sequence"/>
</dbReference>
<evidence type="ECO:0000256" key="4">
    <source>
        <dbReference type="ARBA" id="ARBA00022801"/>
    </source>
</evidence>
<keyword evidence="3 7" id="KW-0812">Transmembrane</keyword>
<keyword evidence="6 7" id="KW-0472">Membrane</keyword>
<dbReference type="PANTHER" id="PTHR43731:SF14">
    <property type="entry name" value="PRESENILIN-ASSOCIATED RHOMBOID-LIKE PROTEIN, MITOCHONDRIAL"/>
    <property type="match status" value="1"/>
</dbReference>
<dbReference type="OrthoDB" id="7836448at2"/>
<dbReference type="GO" id="GO:0004252">
    <property type="term" value="F:serine-type endopeptidase activity"/>
    <property type="evidence" value="ECO:0007669"/>
    <property type="project" value="InterPro"/>
</dbReference>
<evidence type="ECO:0000256" key="6">
    <source>
        <dbReference type="ARBA" id="ARBA00023136"/>
    </source>
</evidence>
<keyword evidence="5 7" id="KW-1133">Transmembrane helix</keyword>
<dbReference type="EMBL" id="FNFV01000001">
    <property type="protein sequence ID" value="SDK13377.1"/>
    <property type="molecule type" value="Genomic_DNA"/>
</dbReference>
<dbReference type="Gene3D" id="1.20.1540.10">
    <property type="entry name" value="Rhomboid-like"/>
    <property type="match status" value="1"/>
</dbReference>
<evidence type="ECO:0000259" key="8">
    <source>
        <dbReference type="Pfam" id="PF01694"/>
    </source>
</evidence>
<dbReference type="InterPro" id="IPR022764">
    <property type="entry name" value="Peptidase_S54_rhomboid_dom"/>
</dbReference>
<dbReference type="SUPFAM" id="SSF144091">
    <property type="entry name" value="Rhomboid-like"/>
    <property type="match status" value="1"/>
</dbReference>
<feature type="transmembrane region" description="Helical" evidence="7">
    <location>
        <begin position="82"/>
        <end position="102"/>
    </location>
</feature>
<proteinExistence type="inferred from homology"/>
<keyword evidence="4" id="KW-0378">Hydrolase</keyword>
<evidence type="ECO:0000313" key="10">
    <source>
        <dbReference type="Proteomes" id="UP000199328"/>
    </source>
</evidence>
<dbReference type="InterPro" id="IPR035952">
    <property type="entry name" value="Rhomboid-like_sf"/>
</dbReference>
<evidence type="ECO:0000256" key="1">
    <source>
        <dbReference type="ARBA" id="ARBA00004141"/>
    </source>
</evidence>
<protein>
    <submittedName>
        <fullName evidence="9">Membrane associated serine protease, rhomboid family</fullName>
    </submittedName>
</protein>
<reference evidence="10" key="1">
    <citation type="submission" date="2016-10" db="EMBL/GenBank/DDBJ databases">
        <authorList>
            <person name="Varghese N."/>
            <person name="Submissions S."/>
        </authorList>
    </citation>
    <scope>NUCLEOTIDE SEQUENCE [LARGE SCALE GENOMIC DNA]</scope>
    <source>
        <strain evidence="10">CGMCC 1.10789</strain>
    </source>
</reference>
<feature type="domain" description="Peptidase S54 rhomboid" evidence="8">
    <location>
        <begin position="76"/>
        <end position="214"/>
    </location>
</feature>